<protein>
    <recommendedName>
        <fullName evidence="2">Retrotransposon gag domain-containing protein</fullName>
    </recommendedName>
</protein>
<proteinExistence type="predicted"/>
<feature type="domain" description="Retrotransposon gag" evidence="2">
    <location>
        <begin position="152"/>
        <end position="243"/>
    </location>
</feature>
<dbReference type="Pfam" id="PF03732">
    <property type="entry name" value="Retrotrans_gag"/>
    <property type="match status" value="1"/>
</dbReference>
<dbReference type="PANTHER" id="PTHR33223:SF10">
    <property type="entry name" value="AMINOTRANSFERASE-LIKE PLANT MOBILE DOMAIN-CONTAINING PROTEIN"/>
    <property type="match status" value="1"/>
</dbReference>
<sequence>MLEAVAPVTSTNPPHLDPSDLRLRLTSRSNYGRRYSSEANPTYQPKQGTMKHVTRSGSCFLRVMSMEGSTNSSPVSDGEVQGRFYTDQRRRPRGRAHGYPLSKTIEKAKLPLNFWMLQCNLYDGRGDPGEHVYQFQTNMLLLLVSNAVMCRAFPSTLRKATHTWFKSLRPRSIHSFSQLTDLFQNHFVSSKTRRKNYVSLLNVVQERNESLTHYLGRFNAATLKIDNLDELVKYTAFLRGLRPTTKFAFAVNKTPPGNMSALLNKANKYIQAEKYLETHKGNRGDNGQEPGKRT</sequence>
<dbReference type="EMBL" id="JAVXUP010000241">
    <property type="protein sequence ID" value="KAK3033254.1"/>
    <property type="molecule type" value="Genomic_DNA"/>
</dbReference>
<gene>
    <name evidence="3" type="ORF">RJ639_033134</name>
</gene>
<comment type="caution">
    <text evidence="3">The sequence shown here is derived from an EMBL/GenBank/DDBJ whole genome shotgun (WGS) entry which is preliminary data.</text>
</comment>
<dbReference type="AlphaFoldDB" id="A0AA89B800"/>
<name>A0AA89B800_9ASTE</name>
<keyword evidence="4" id="KW-1185">Reference proteome</keyword>
<evidence type="ECO:0000256" key="1">
    <source>
        <dbReference type="SAM" id="MobiDB-lite"/>
    </source>
</evidence>
<accession>A0AA89B800</accession>
<organism evidence="3 4">
    <name type="scientific">Escallonia herrerae</name>
    <dbReference type="NCBI Taxonomy" id="1293975"/>
    <lineage>
        <taxon>Eukaryota</taxon>
        <taxon>Viridiplantae</taxon>
        <taxon>Streptophyta</taxon>
        <taxon>Embryophyta</taxon>
        <taxon>Tracheophyta</taxon>
        <taxon>Spermatophyta</taxon>
        <taxon>Magnoliopsida</taxon>
        <taxon>eudicotyledons</taxon>
        <taxon>Gunneridae</taxon>
        <taxon>Pentapetalae</taxon>
        <taxon>asterids</taxon>
        <taxon>campanulids</taxon>
        <taxon>Escalloniales</taxon>
        <taxon>Escalloniaceae</taxon>
        <taxon>Escallonia</taxon>
    </lineage>
</organism>
<reference evidence="3" key="1">
    <citation type="submission" date="2022-12" db="EMBL/GenBank/DDBJ databases">
        <title>Draft genome assemblies for two species of Escallonia (Escalloniales).</title>
        <authorList>
            <person name="Chanderbali A."/>
            <person name="Dervinis C."/>
            <person name="Anghel I."/>
            <person name="Soltis D."/>
            <person name="Soltis P."/>
            <person name="Zapata F."/>
        </authorList>
    </citation>
    <scope>NUCLEOTIDE SEQUENCE</scope>
    <source>
        <strain evidence="3">UCBG64.0493</strain>
        <tissue evidence="3">Leaf</tissue>
    </source>
</reference>
<evidence type="ECO:0000313" key="3">
    <source>
        <dbReference type="EMBL" id="KAK3033254.1"/>
    </source>
</evidence>
<evidence type="ECO:0000313" key="4">
    <source>
        <dbReference type="Proteomes" id="UP001188597"/>
    </source>
</evidence>
<dbReference type="PANTHER" id="PTHR33223">
    <property type="entry name" value="CCHC-TYPE DOMAIN-CONTAINING PROTEIN"/>
    <property type="match status" value="1"/>
</dbReference>
<evidence type="ECO:0000259" key="2">
    <source>
        <dbReference type="Pfam" id="PF03732"/>
    </source>
</evidence>
<feature type="region of interest" description="Disordered" evidence="1">
    <location>
        <begin position="1"/>
        <end position="20"/>
    </location>
</feature>
<dbReference type="InterPro" id="IPR005162">
    <property type="entry name" value="Retrotrans_gag_dom"/>
</dbReference>
<dbReference type="Proteomes" id="UP001188597">
    <property type="component" value="Unassembled WGS sequence"/>
</dbReference>